<accession>A0A2T6ZK26</accession>
<dbReference type="Proteomes" id="UP000244722">
    <property type="component" value="Unassembled WGS sequence"/>
</dbReference>
<feature type="compositionally biased region" description="Basic and acidic residues" evidence="1">
    <location>
        <begin position="206"/>
        <end position="233"/>
    </location>
</feature>
<feature type="region of interest" description="Disordered" evidence="1">
    <location>
        <begin position="160"/>
        <end position="233"/>
    </location>
</feature>
<proteinExistence type="predicted"/>
<dbReference type="EMBL" id="NESQ01000213">
    <property type="protein sequence ID" value="PUU75841.1"/>
    <property type="molecule type" value="Genomic_DNA"/>
</dbReference>
<comment type="caution">
    <text evidence="2">The sequence shown here is derived from an EMBL/GenBank/DDBJ whole genome shotgun (WGS) entry which is preliminary data.</text>
</comment>
<evidence type="ECO:0000313" key="3">
    <source>
        <dbReference type="Proteomes" id="UP000244722"/>
    </source>
</evidence>
<feature type="compositionally biased region" description="Basic and acidic residues" evidence="1">
    <location>
        <begin position="178"/>
        <end position="196"/>
    </location>
</feature>
<keyword evidence="3" id="KW-1185">Reference proteome</keyword>
<protein>
    <submittedName>
        <fullName evidence="2">Uncharacterized protein</fullName>
    </submittedName>
</protein>
<evidence type="ECO:0000256" key="1">
    <source>
        <dbReference type="SAM" id="MobiDB-lite"/>
    </source>
</evidence>
<reference evidence="2 3" key="1">
    <citation type="submission" date="2017-04" db="EMBL/GenBank/DDBJ databases">
        <title>Draft genome sequence of Tuber borchii Vittad., a whitish edible truffle.</title>
        <authorList>
            <consortium name="DOE Joint Genome Institute"/>
            <person name="Murat C."/>
            <person name="Kuo A."/>
            <person name="Barry K.W."/>
            <person name="Clum A."/>
            <person name="Dockter R.B."/>
            <person name="Fauchery L."/>
            <person name="Iotti M."/>
            <person name="Kohler A."/>
            <person name="Labutti K."/>
            <person name="Lindquist E.A."/>
            <person name="Lipzen A."/>
            <person name="Ohm R.A."/>
            <person name="Wang M."/>
            <person name="Grigoriev I.V."/>
            <person name="Zambonelli A."/>
            <person name="Martin F.M."/>
        </authorList>
    </citation>
    <scope>NUCLEOTIDE SEQUENCE [LARGE SCALE GENOMIC DNA]</scope>
    <source>
        <strain evidence="2 3">Tbo3840</strain>
    </source>
</reference>
<name>A0A2T6ZK26_TUBBO</name>
<organism evidence="2 3">
    <name type="scientific">Tuber borchii</name>
    <name type="common">White truffle</name>
    <dbReference type="NCBI Taxonomy" id="42251"/>
    <lineage>
        <taxon>Eukaryota</taxon>
        <taxon>Fungi</taxon>
        <taxon>Dikarya</taxon>
        <taxon>Ascomycota</taxon>
        <taxon>Pezizomycotina</taxon>
        <taxon>Pezizomycetes</taxon>
        <taxon>Pezizales</taxon>
        <taxon>Tuberaceae</taxon>
        <taxon>Tuber</taxon>
    </lineage>
</organism>
<sequence>MCAASTNNGGSAIRTCTIGVLVGVNARFVGARVSMRAANPATAKQLTCQLQPTNTSSMEQLRLWDHRKAAGSPTTIGVDRSFPHSPLLTSTFPTPHPLMFTPHYRSISLLPPTHCGSCSSPPLSDPNPSATVPSTMILTLQLEAKSLDFAMHDTLLSKAYGSPSDTHPASRGLAPVRRSPEAIPKKAKRRLSEGYRAKMAPMANLRGKEGEKKNERGREEGKERADRGSQREG</sequence>
<gene>
    <name evidence="2" type="ORF">B9Z19DRAFT_1067129</name>
</gene>
<evidence type="ECO:0000313" key="2">
    <source>
        <dbReference type="EMBL" id="PUU75841.1"/>
    </source>
</evidence>
<dbReference type="AlphaFoldDB" id="A0A2T6ZK26"/>